<dbReference type="Pfam" id="PF13868">
    <property type="entry name" value="TPH"/>
    <property type="match status" value="1"/>
</dbReference>
<evidence type="ECO:0000256" key="2">
    <source>
        <dbReference type="ARBA" id="ARBA00022846"/>
    </source>
</evidence>
<comment type="similarity">
    <text evidence="6">Belongs to the CFAP45 family.</text>
</comment>
<dbReference type="RefSeq" id="XP_019635646.1">
    <property type="nucleotide sequence ID" value="XM_019780087.1"/>
</dbReference>
<evidence type="ECO:0000256" key="1">
    <source>
        <dbReference type="ARBA" id="ARBA00004230"/>
    </source>
</evidence>
<dbReference type="GO" id="GO:0031514">
    <property type="term" value="C:motile cilium"/>
    <property type="evidence" value="ECO:0007669"/>
    <property type="project" value="UniProtKB-SubCell"/>
</dbReference>
<gene>
    <name evidence="12" type="primary">LOC109478505</name>
</gene>
<evidence type="ECO:0000256" key="8">
    <source>
        <dbReference type="SAM" id="Coils"/>
    </source>
</evidence>
<evidence type="ECO:0000256" key="3">
    <source>
        <dbReference type="ARBA" id="ARBA00023054"/>
    </source>
</evidence>
<feature type="region of interest" description="Disordered" evidence="9">
    <location>
        <begin position="1"/>
        <end position="39"/>
    </location>
</feature>
<sequence>MPGSSVGSASSLGSAGSRRAASRRYRTVNPGGSTVDETLFGSNKKHSRLMAEAVDHRLRKSCKLIEGLFVVDRLSSGNNKSKKAGRETIQVITKDLIRNLIVPMEDPSGQSIILHQGEFERIRSAARVLTKEERERLEEMRKKEKEEAIDACAQRKTFMKVKDLDRKQNEKLNDLEEEAQEQAQYLLEKAKKQQEEQEDEIKALNELILNAKCHAIRDAQILEKGVIQKELTEEEKRLDLMMEVDRVNDLKLQEEITARRKQERLIGKQQILDQIQQNEEDRLLDQEKKDQEARQMLQYLEKLQMEDLKELERKRLQQLDIQVEIQRANQEADEMRAKKSEQERLADQKVIEYQKQRAQREAEYEAEQERIKKEKEKEVARLRALQERAKDLQAEKDALRAKRNQEQAEREWRKKEREEALLKAEMEEMLKKAREDQVMSKEHFLAVQAQRERSEFERVLREQKRLIEKEKEDELRQHEMRLNHADAVRKQIREKEQVRINDRNAFFEEGVKLDEEARQRRAKLDDIKKKKLNELKNAGVPEKYCAEVERKINQPAGLEKFIL</sequence>
<feature type="coiled-coil region" evidence="8">
    <location>
        <begin position="311"/>
        <end position="495"/>
    </location>
</feature>
<dbReference type="PANTHER" id="PTHR15504">
    <property type="entry name" value="NASOPHARYNGEAL EPITHELIUM SPECIFIC PROTEIN 1"/>
    <property type="match status" value="1"/>
</dbReference>
<dbReference type="OrthoDB" id="1902038at2759"/>
<keyword evidence="2" id="KW-0282">Flagellum</keyword>
<proteinExistence type="inferred from homology"/>
<name>A0A6P5A1H1_BRABE</name>
<organism evidence="11 12">
    <name type="scientific">Branchiostoma belcheri</name>
    <name type="common">Amphioxus</name>
    <dbReference type="NCBI Taxonomy" id="7741"/>
    <lineage>
        <taxon>Eukaryota</taxon>
        <taxon>Metazoa</taxon>
        <taxon>Chordata</taxon>
        <taxon>Cephalochordata</taxon>
        <taxon>Leptocardii</taxon>
        <taxon>Amphioxiformes</taxon>
        <taxon>Branchiostomatidae</taxon>
        <taxon>Branchiostoma</taxon>
    </lineage>
</organism>
<evidence type="ECO:0000256" key="4">
    <source>
        <dbReference type="ARBA" id="ARBA00023069"/>
    </source>
</evidence>
<keyword evidence="5" id="KW-0966">Cell projection</keyword>
<dbReference type="Proteomes" id="UP000515135">
    <property type="component" value="Unplaced"/>
</dbReference>
<accession>A0A6P5A1H1</accession>
<dbReference type="GeneID" id="109478505"/>
<dbReference type="InterPro" id="IPR043597">
    <property type="entry name" value="TPH_dom"/>
</dbReference>
<evidence type="ECO:0000256" key="9">
    <source>
        <dbReference type="SAM" id="MobiDB-lite"/>
    </source>
</evidence>
<keyword evidence="11" id="KW-1185">Reference proteome</keyword>
<dbReference type="PANTHER" id="PTHR15504:SF0">
    <property type="entry name" value="CILIA- AND FLAGELLA-ASSOCIATED PROTEIN 45"/>
    <property type="match status" value="1"/>
</dbReference>
<evidence type="ECO:0000256" key="7">
    <source>
        <dbReference type="ARBA" id="ARBA00034142"/>
    </source>
</evidence>
<dbReference type="AlphaFoldDB" id="A0A6P5A1H1"/>
<evidence type="ECO:0000313" key="11">
    <source>
        <dbReference type="Proteomes" id="UP000515135"/>
    </source>
</evidence>
<evidence type="ECO:0000256" key="5">
    <source>
        <dbReference type="ARBA" id="ARBA00023273"/>
    </source>
</evidence>
<dbReference type="InterPro" id="IPR033253">
    <property type="entry name" value="CFAP45"/>
</dbReference>
<feature type="coiled-coil region" evidence="8">
    <location>
        <begin position="127"/>
        <end position="214"/>
    </location>
</feature>
<keyword evidence="4" id="KW-0969">Cilium</keyword>
<comment type="subcellular location">
    <subcellularLocation>
        <location evidence="1">Cell projection</location>
        <location evidence="1">Cilium</location>
        <location evidence="1">Flagellum</location>
    </subcellularLocation>
</comment>
<keyword evidence="3 8" id="KW-0175">Coiled coil</keyword>
<evidence type="ECO:0000259" key="10">
    <source>
        <dbReference type="Pfam" id="PF13868"/>
    </source>
</evidence>
<reference evidence="12" key="1">
    <citation type="submission" date="2025-08" db="UniProtKB">
        <authorList>
            <consortium name="RefSeq"/>
        </authorList>
    </citation>
    <scope>IDENTIFICATION</scope>
    <source>
        <tissue evidence="12">Gonad</tissue>
    </source>
</reference>
<evidence type="ECO:0000256" key="6">
    <source>
        <dbReference type="ARBA" id="ARBA00034116"/>
    </source>
</evidence>
<feature type="compositionally biased region" description="Low complexity" evidence="9">
    <location>
        <begin position="1"/>
        <end position="19"/>
    </location>
</feature>
<evidence type="ECO:0000313" key="12">
    <source>
        <dbReference type="RefSeq" id="XP_019635646.1"/>
    </source>
</evidence>
<dbReference type="KEGG" id="bbel:109478505"/>
<protein>
    <recommendedName>
        <fullName evidence="7">Cilia- and flagella-associated protein 45</fullName>
    </recommendedName>
</protein>
<feature type="domain" description="Trichohyalin-plectin-homology" evidence="10">
    <location>
        <begin position="195"/>
        <end position="542"/>
    </location>
</feature>